<dbReference type="Pfam" id="PF09523">
    <property type="entry name" value="DUF2390"/>
    <property type="match status" value="1"/>
</dbReference>
<evidence type="ECO:0000313" key="1">
    <source>
        <dbReference type="EMBL" id="ABV88815.1"/>
    </source>
</evidence>
<dbReference type="STRING" id="398579.Spea_3502"/>
<accession>A8H8C8</accession>
<dbReference type="KEGG" id="spl:Spea_3502"/>
<keyword evidence="2" id="KW-1185">Reference proteome</keyword>
<gene>
    <name evidence="1" type="ordered locus">Spea_3502</name>
</gene>
<evidence type="ECO:0008006" key="3">
    <source>
        <dbReference type="Google" id="ProtNLM"/>
    </source>
</evidence>
<dbReference type="AlphaFoldDB" id="A8H8C8"/>
<dbReference type="OrthoDB" id="6398692at2"/>
<organism evidence="1 2">
    <name type="scientific">Shewanella pealeana (strain ATCC 700345 / ANG-SQ1)</name>
    <dbReference type="NCBI Taxonomy" id="398579"/>
    <lineage>
        <taxon>Bacteria</taxon>
        <taxon>Pseudomonadati</taxon>
        <taxon>Pseudomonadota</taxon>
        <taxon>Gammaproteobacteria</taxon>
        <taxon>Alteromonadales</taxon>
        <taxon>Shewanellaceae</taxon>
        <taxon>Shewanella</taxon>
    </lineage>
</organism>
<dbReference type="RefSeq" id="WP_012156700.1">
    <property type="nucleotide sequence ID" value="NC_009901.1"/>
</dbReference>
<reference evidence="1 2" key="1">
    <citation type="submission" date="2007-10" db="EMBL/GenBank/DDBJ databases">
        <title>Complete sequence of Shewanella pealeana ATCC 700345.</title>
        <authorList>
            <consortium name="US DOE Joint Genome Institute"/>
            <person name="Copeland A."/>
            <person name="Lucas S."/>
            <person name="Lapidus A."/>
            <person name="Barry K."/>
            <person name="Glavina del Rio T."/>
            <person name="Dalin E."/>
            <person name="Tice H."/>
            <person name="Pitluck S."/>
            <person name="Chertkov O."/>
            <person name="Brettin T."/>
            <person name="Bruce D."/>
            <person name="Detter J.C."/>
            <person name="Han C."/>
            <person name="Schmutz J."/>
            <person name="Larimer F."/>
            <person name="Land M."/>
            <person name="Hauser L."/>
            <person name="Kyrpides N."/>
            <person name="Kim E."/>
            <person name="Zhao J.-S.Z."/>
            <person name="Manno D."/>
            <person name="Hawari J."/>
            <person name="Richardson P."/>
        </authorList>
    </citation>
    <scope>NUCLEOTIDE SEQUENCE [LARGE SCALE GENOMIC DNA]</scope>
    <source>
        <strain evidence="2">ATCC 700345 / ANG-SQ1</strain>
    </source>
</reference>
<dbReference type="Proteomes" id="UP000002608">
    <property type="component" value="Chromosome"/>
</dbReference>
<dbReference type="HOGENOM" id="CLU_1712034_0_0_6"/>
<proteinExistence type="predicted"/>
<dbReference type="InterPro" id="IPR012659">
    <property type="entry name" value="CHP02444"/>
</dbReference>
<evidence type="ECO:0000313" key="2">
    <source>
        <dbReference type="Proteomes" id="UP000002608"/>
    </source>
</evidence>
<dbReference type="NCBIfam" id="TIGR02444">
    <property type="entry name" value="TIGR02444 family protein"/>
    <property type="match status" value="1"/>
</dbReference>
<dbReference type="eggNOG" id="COG5589">
    <property type="taxonomic scope" value="Bacteria"/>
</dbReference>
<sequence>MTLSNRLSLSLWSDCDPLYMQHQSLCLQLQDDHQLNVNLLLLALWLDMHHYLLPKLQWRQLQQDTHSWERKLLLPYRQLRRQSKACLATGEYRQMLELELMLERKSQAMILTALKLMPLEEQTSTSTNISSYHNLSHYLALFNLDSRNYPSLQSASQ</sequence>
<dbReference type="EMBL" id="CP000851">
    <property type="protein sequence ID" value="ABV88815.1"/>
    <property type="molecule type" value="Genomic_DNA"/>
</dbReference>
<name>A8H8C8_SHEPA</name>
<protein>
    <recommendedName>
        <fullName evidence="3">TIGR02444 family protein</fullName>
    </recommendedName>
</protein>